<dbReference type="InterPro" id="IPR029371">
    <property type="entry name" value="TMEM101"/>
</dbReference>
<evidence type="ECO:0000256" key="1">
    <source>
        <dbReference type="SAM" id="Phobius"/>
    </source>
</evidence>
<feature type="transmembrane region" description="Helical" evidence="1">
    <location>
        <begin position="12"/>
        <end position="37"/>
    </location>
</feature>
<feature type="transmembrane region" description="Helical" evidence="1">
    <location>
        <begin position="131"/>
        <end position="149"/>
    </location>
</feature>
<evidence type="ECO:0008006" key="3">
    <source>
        <dbReference type="Google" id="ProtNLM"/>
    </source>
</evidence>
<sequence>MLQTWKRRSVKVCFFILCRFPFLNAITLLMLLGELAVHESYPPINPKVIYIHLGLFLVCGALMSGFSGGKSIPLVYAGQLMYFAYNSYSNSNMDRDWLRTLICARHFACAGVYIGLAYLFDKNSGKQLQQISYSVLGIYCLTLIVALNNNTELYQAFIYHFPVADVSHVVINVLLGLCSVSLFSGVKQVQCKTFFTLAILMALISLFIDSRLSYWTEYKKVHFWNQIRLICDQICITIGFILFGLSSY</sequence>
<accession>A0A0L8GLU2</accession>
<feature type="transmembrane region" description="Helical" evidence="1">
    <location>
        <begin position="49"/>
        <end position="67"/>
    </location>
</feature>
<proteinExistence type="predicted"/>
<gene>
    <name evidence="2" type="ORF">OCBIM_22031630mg</name>
</gene>
<evidence type="ECO:0000313" key="2">
    <source>
        <dbReference type="EMBL" id="KOF77809.1"/>
    </source>
</evidence>
<name>A0A0L8GLU2_OCTBM</name>
<dbReference type="PANTHER" id="PTHR31034">
    <property type="entry name" value="TRANSMEMBRANE PROTEIN 101"/>
    <property type="match status" value="1"/>
</dbReference>
<dbReference type="PANTHER" id="PTHR31034:SF2">
    <property type="entry name" value="TRANSMEMBRANE PROTEIN 101"/>
    <property type="match status" value="1"/>
</dbReference>
<dbReference type="OMA" id="MHYWNQI"/>
<keyword evidence="1" id="KW-0472">Membrane</keyword>
<reference evidence="2" key="1">
    <citation type="submission" date="2015-07" db="EMBL/GenBank/DDBJ databases">
        <title>MeaNS - Measles Nucleotide Surveillance Program.</title>
        <authorList>
            <person name="Tran T."/>
            <person name="Druce J."/>
        </authorList>
    </citation>
    <scope>NUCLEOTIDE SEQUENCE</scope>
    <source>
        <strain evidence="2">UCB-OBI-ISO-001</strain>
        <tissue evidence="2">Gonad</tissue>
    </source>
</reference>
<dbReference type="GO" id="GO:0043123">
    <property type="term" value="P:positive regulation of canonical NF-kappaB signal transduction"/>
    <property type="evidence" value="ECO:0007669"/>
    <property type="project" value="TreeGrafter"/>
</dbReference>
<feature type="transmembrane region" description="Helical" evidence="1">
    <location>
        <begin position="226"/>
        <end position="245"/>
    </location>
</feature>
<dbReference type="Pfam" id="PF15111">
    <property type="entry name" value="TMEM101"/>
    <property type="match status" value="1"/>
</dbReference>
<dbReference type="STRING" id="37653.A0A0L8GLU2"/>
<dbReference type="KEGG" id="obi:106876044"/>
<dbReference type="AlphaFoldDB" id="A0A0L8GLU2"/>
<organism evidence="2">
    <name type="scientific">Octopus bimaculoides</name>
    <name type="common">California two-spotted octopus</name>
    <dbReference type="NCBI Taxonomy" id="37653"/>
    <lineage>
        <taxon>Eukaryota</taxon>
        <taxon>Metazoa</taxon>
        <taxon>Spiralia</taxon>
        <taxon>Lophotrochozoa</taxon>
        <taxon>Mollusca</taxon>
        <taxon>Cephalopoda</taxon>
        <taxon>Coleoidea</taxon>
        <taxon>Octopodiformes</taxon>
        <taxon>Octopoda</taxon>
        <taxon>Incirrata</taxon>
        <taxon>Octopodidae</taxon>
        <taxon>Octopus</taxon>
    </lineage>
</organism>
<feature type="transmembrane region" description="Helical" evidence="1">
    <location>
        <begin position="97"/>
        <end position="119"/>
    </location>
</feature>
<dbReference type="EMBL" id="KQ421305">
    <property type="protein sequence ID" value="KOF77809.1"/>
    <property type="molecule type" value="Genomic_DNA"/>
</dbReference>
<keyword evidence="1" id="KW-0812">Transmembrane</keyword>
<keyword evidence="1" id="KW-1133">Transmembrane helix</keyword>
<protein>
    <recommendedName>
        <fullName evidence="3">Transmembrane protein 101</fullName>
    </recommendedName>
</protein>
<dbReference type="OrthoDB" id="6082754at2759"/>
<feature type="transmembrane region" description="Helical" evidence="1">
    <location>
        <begin position="193"/>
        <end position="214"/>
    </location>
</feature>